<organism evidence="19 20">
    <name type="scientific">Eeniella nana</name>
    <name type="common">Yeast</name>
    <name type="synonym">Brettanomyces nanus</name>
    <dbReference type="NCBI Taxonomy" id="13502"/>
    <lineage>
        <taxon>Eukaryota</taxon>
        <taxon>Fungi</taxon>
        <taxon>Dikarya</taxon>
        <taxon>Ascomycota</taxon>
        <taxon>Saccharomycotina</taxon>
        <taxon>Pichiomycetes</taxon>
        <taxon>Pichiales</taxon>
        <taxon>Pichiaceae</taxon>
        <taxon>Brettanomyces</taxon>
    </lineage>
</organism>
<keyword evidence="7 13" id="KW-0560">Oxidoreductase</keyword>
<evidence type="ECO:0000313" key="19">
    <source>
        <dbReference type="EMBL" id="QPG75091.1"/>
    </source>
</evidence>
<feature type="disulfide bond" evidence="16">
    <location>
        <begin position="205"/>
        <end position="249"/>
    </location>
</feature>
<sequence>MAKVNLHLRAETKPLEARAALTPTTVKKLLDTGDFNIFVEESKQSIFGIDEYREAGATIVPAGSWVDSSKDTIVIGLKELPEEHFPLKHEHIQFAHCYKNQDGWEKVLERFPLGGGILYDLEFLQNDSGRRVAAFGFYAGFAGAALGLEDWAFKQIYPEDIDLPGVSPYPNEDLLVADVTGVLSQAVKISGRYPKVLIIGALGRCGSGAIKMCTRAGLPEENILKWDLAETKKGGPFEEIAQADVFINCIYLNKPIPPFINKEMLNDDNRKLRTIVDVSADTTNPHNPVPVYTIATDFDHPTVRVDVVKGPKVSVVSIDHLPSLLPREASEFFSHDLLPYLKQLPQRDHIPVWTRAKKLFQHHVKRLNKSKL</sequence>
<evidence type="ECO:0000256" key="5">
    <source>
        <dbReference type="ARBA" id="ARBA00021221"/>
    </source>
</evidence>
<evidence type="ECO:0000256" key="13">
    <source>
        <dbReference type="PIRNR" id="PIRNR018250"/>
    </source>
</evidence>
<evidence type="ECO:0000256" key="14">
    <source>
        <dbReference type="PIRSR" id="PIRSR018250-1"/>
    </source>
</evidence>
<protein>
    <recommendedName>
        <fullName evidence="5 13">Saccharopine dehydrogenase [NAD(+), L-lysine-forming]</fullName>
        <shortName evidence="13">SDH</shortName>
        <ecNumber evidence="4 13">1.5.1.7</ecNumber>
    </recommendedName>
    <alternativeName>
        <fullName evidence="11 13">Lysine--2-oxoglutarate reductase</fullName>
    </alternativeName>
</protein>
<evidence type="ECO:0000259" key="17">
    <source>
        <dbReference type="SMART" id="SM01002"/>
    </source>
</evidence>
<dbReference type="Pfam" id="PF05222">
    <property type="entry name" value="AlaDh_PNT_N"/>
    <property type="match status" value="1"/>
</dbReference>
<keyword evidence="6 13" id="KW-0028">Amino-acid biosynthesis</keyword>
<evidence type="ECO:0000256" key="3">
    <source>
        <dbReference type="ARBA" id="ARBA00011245"/>
    </source>
</evidence>
<feature type="binding site" evidence="15">
    <location>
        <position position="278"/>
    </location>
    <ligand>
        <name>NAD(+)</name>
        <dbReference type="ChEBI" id="CHEBI:57540"/>
    </ligand>
</feature>
<dbReference type="PANTHER" id="PTHR11133:SF23">
    <property type="entry name" value="SACCHAROPINE DEHYDROGENASE [NAD(+), L-LYSINE-FORMING]"/>
    <property type="match status" value="1"/>
</dbReference>
<dbReference type="InterPro" id="IPR051168">
    <property type="entry name" value="AASS"/>
</dbReference>
<dbReference type="CDD" id="cd12188">
    <property type="entry name" value="SDH"/>
    <property type="match status" value="1"/>
</dbReference>
<evidence type="ECO:0000256" key="10">
    <source>
        <dbReference type="ARBA" id="ARBA00023157"/>
    </source>
</evidence>
<dbReference type="PANTHER" id="PTHR11133">
    <property type="entry name" value="SACCHAROPINE DEHYDROGENASE"/>
    <property type="match status" value="1"/>
</dbReference>
<feature type="domain" description="Alanine dehydrogenase/pyridine nucleotide transhydrogenase NAD(H)-binding" evidence="17">
    <location>
        <begin position="175"/>
        <end position="317"/>
    </location>
</feature>
<dbReference type="SUPFAM" id="SSF52283">
    <property type="entry name" value="Formate/glycerate dehydrogenase catalytic domain-like"/>
    <property type="match status" value="1"/>
</dbReference>
<evidence type="ECO:0000256" key="4">
    <source>
        <dbReference type="ARBA" id="ARBA00012847"/>
    </source>
</evidence>
<dbReference type="Gene3D" id="3.40.50.720">
    <property type="entry name" value="NAD(P)-binding Rossmann-like Domain"/>
    <property type="match status" value="2"/>
</dbReference>
<keyword evidence="8 13" id="KW-0520">NAD</keyword>
<keyword evidence="10" id="KW-1015">Disulfide bond</keyword>
<feature type="binding site" evidence="15">
    <location>
        <begin position="203"/>
        <end position="204"/>
    </location>
    <ligand>
        <name>NAD(+)</name>
        <dbReference type="ChEBI" id="CHEBI:57540"/>
    </ligand>
</feature>
<feature type="active site" description="Proton donor" evidence="14">
    <location>
        <position position="96"/>
    </location>
</feature>
<evidence type="ECO:0000259" key="18">
    <source>
        <dbReference type="SMART" id="SM01003"/>
    </source>
</evidence>
<feature type="binding site" evidence="15">
    <location>
        <position position="130"/>
    </location>
    <ligand>
        <name>NAD(+)</name>
        <dbReference type="ChEBI" id="CHEBI:57540"/>
    </ligand>
</feature>
<evidence type="ECO:0000256" key="6">
    <source>
        <dbReference type="ARBA" id="ARBA00022605"/>
    </source>
</evidence>
<reference evidence="19" key="1">
    <citation type="submission" date="2020-10" db="EMBL/GenBank/DDBJ databases">
        <authorList>
            <person name="Roach M.J.R."/>
        </authorList>
    </citation>
    <scope>NUCLEOTIDE SEQUENCE</scope>
    <source>
        <strain evidence="19">CBS 1945</strain>
    </source>
</reference>
<dbReference type="SUPFAM" id="SSF51735">
    <property type="entry name" value="NAD(P)-binding Rossmann-fold domains"/>
    <property type="match status" value="1"/>
</dbReference>
<dbReference type="Proteomes" id="UP000662931">
    <property type="component" value="Chromosome 2"/>
</dbReference>
<dbReference type="InterPro" id="IPR007698">
    <property type="entry name" value="AlaDH/PNT_NAD(H)-bd"/>
</dbReference>
<dbReference type="EC" id="1.5.1.7" evidence="4 13"/>
<comment type="similarity">
    <text evidence="2 13">Belongs to the AlaDH/PNT family.</text>
</comment>
<dbReference type="GO" id="GO:0005737">
    <property type="term" value="C:cytoplasm"/>
    <property type="evidence" value="ECO:0007669"/>
    <property type="project" value="TreeGrafter"/>
</dbReference>
<dbReference type="GeneID" id="62195833"/>
<dbReference type="KEGG" id="bnn:FOA43_002432"/>
<proteinExistence type="inferred from homology"/>
<feature type="active site" description="Proton acceptor" evidence="14">
    <location>
        <position position="78"/>
    </location>
</feature>
<keyword evidence="9 13" id="KW-0457">Lysine biosynthesis</keyword>
<dbReference type="PIRSF" id="PIRSF018250">
    <property type="entry name" value="Saccharopine_DH_Lys"/>
    <property type="match status" value="1"/>
</dbReference>
<evidence type="ECO:0000313" key="20">
    <source>
        <dbReference type="Proteomes" id="UP000662931"/>
    </source>
</evidence>
<evidence type="ECO:0000256" key="9">
    <source>
        <dbReference type="ARBA" id="ARBA00023154"/>
    </source>
</evidence>
<dbReference type="GO" id="GO:0019878">
    <property type="term" value="P:lysine biosynthetic process via aminoadipic acid"/>
    <property type="evidence" value="ECO:0007669"/>
    <property type="project" value="UniProtKB-UniPathway"/>
</dbReference>
<evidence type="ECO:0000256" key="15">
    <source>
        <dbReference type="PIRSR" id="PIRSR018250-3"/>
    </source>
</evidence>
<dbReference type="EMBL" id="CP064813">
    <property type="protein sequence ID" value="QPG75091.1"/>
    <property type="molecule type" value="Genomic_DNA"/>
</dbReference>
<dbReference type="OrthoDB" id="265306at2759"/>
<dbReference type="SMART" id="SM01003">
    <property type="entry name" value="AlaDh_PNT_N"/>
    <property type="match status" value="1"/>
</dbReference>
<dbReference type="UniPathway" id="UPA00033">
    <property type="reaction ID" value="UER00034"/>
</dbReference>
<dbReference type="InterPro" id="IPR036291">
    <property type="entry name" value="NAD(P)-bd_dom_sf"/>
</dbReference>
<feature type="binding site" evidence="15">
    <location>
        <position position="231"/>
    </location>
    <ligand>
        <name>NAD(+)</name>
        <dbReference type="ChEBI" id="CHEBI:57540"/>
    </ligand>
</feature>
<dbReference type="GO" id="GO:0004754">
    <property type="term" value="F:saccharopine dehydrogenase (NAD+, L-lysine-forming) activity"/>
    <property type="evidence" value="ECO:0007669"/>
    <property type="project" value="UniProtKB-EC"/>
</dbReference>
<comment type="subunit">
    <text evidence="3">Monomer.</text>
</comment>
<dbReference type="AlphaFoldDB" id="A0A875RZY0"/>
<dbReference type="FunFam" id="3.40.50.720:FF:000217">
    <property type="entry name" value="Saccharopine dehydrogenase [NAD(+), L-lysine-forming]"/>
    <property type="match status" value="1"/>
</dbReference>
<feature type="binding site" evidence="15">
    <location>
        <begin position="318"/>
        <end position="321"/>
    </location>
    <ligand>
        <name>NAD(+)</name>
        <dbReference type="ChEBI" id="CHEBI:57540"/>
    </ligand>
</feature>
<dbReference type="InterPro" id="IPR027281">
    <property type="entry name" value="Lys1"/>
</dbReference>
<keyword evidence="20" id="KW-1185">Reference proteome</keyword>
<feature type="binding site" evidence="15">
    <location>
        <position position="227"/>
    </location>
    <ligand>
        <name>NAD(+)</name>
        <dbReference type="ChEBI" id="CHEBI:57540"/>
    </ligand>
</feature>
<evidence type="ECO:0000256" key="16">
    <source>
        <dbReference type="PIRSR" id="PIRSR018250-4"/>
    </source>
</evidence>
<evidence type="ECO:0000256" key="11">
    <source>
        <dbReference type="ARBA" id="ARBA00033228"/>
    </source>
</evidence>
<dbReference type="InterPro" id="IPR007886">
    <property type="entry name" value="AlaDH/PNT_N"/>
</dbReference>
<dbReference type="SMART" id="SM01002">
    <property type="entry name" value="AlaDh_PNT_C"/>
    <property type="match status" value="1"/>
</dbReference>
<name>A0A875RZY0_EENNA</name>
<evidence type="ECO:0000256" key="12">
    <source>
        <dbReference type="ARBA" id="ARBA00047860"/>
    </source>
</evidence>
<gene>
    <name evidence="19" type="primary">LYS1</name>
    <name evidence="19" type="ORF">FOA43_002432</name>
</gene>
<evidence type="ECO:0000256" key="2">
    <source>
        <dbReference type="ARBA" id="ARBA00005689"/>
    </source>
</evidence>
<dbReference type="RefSeq" id="XP_038778656.1">
    <property type="nucleotide sequence ID" value="XM_038922728.1"/>
</dbReference>
<accession>A0A875RZY0</accession>
<evidence type="ECO:0000256" key="1">
    <source>
        <dbReference type="ARBA" id="ARBA00004884"/>
    </source>
</evidence>
<evidence type="ECO:0000256" key="8">
    <source>
        <dbReference type="ARBA" id="ARBA00023027"/>
    </source>
</evidence>
<comment type="catalytic activity">
    <reaction evidence="12 13">
        <text>L-saccharopine + NAD(+) + H2O = L-lysine + 2-oxoglutarate + NADH + H(+)</text>
        <dbReference type="Rhea" id="RHEA:12440"/>
        <dbReference type="ChEBI" id="CHEBI:15377"/>
        <dbReference type="ChEBI" id="CHEBI:15378"/>
        <dbReference type="ChEBI" id="CHEBI:16810"/>
        <dbReference type="ChEBI" id="CHEBI:32551"/>
        <dbReference type="ChEBI" id="CHEBI:57540"/>
        <dbReference type="ChEBI" id="CHEBI:57945"/>
        <dbReference type="ChEBI" id="CHEBI:57951"/>
        <dbReference type="EC" id="1.5.1.7"/>
    </reaction>
</comment>
<feature type="binding site" evidence="15">
    <location>
        <position position="251"/>
    </location>
    <ligand>
        <name>NAD(+)</name>
        <dbReference type="ChEBI" id="CHEBI:57540"/>
    </ligand>
</feature>
<feature type="domain" description="Alanine dehydrogenase/pyridine nucleotide transhydrogenase N-terminal" evidence="18">
    <location>
        <begin position="7"/>
        <end position="142"/>
    </location>
</feature>
<evidence type="ECO:0000256" key="7">
    <source>
        <dbReference type="ARBA" id="ARBA00023002"/>
    </source>
</evidence>
<comment type="pathway">
    <text evidence="1 13">Amino-acid biosynthesis; L-lysine biosynthesis via AAA pathway; L-lysine from L-alpha-aminoadipate (fungal route): step 3/3.</text>
</comment>